<evidence type="ECO:0000313" key="6">
    <source>
        <dbReference type="Proteomes" id="UP000003730"/>
    </source>
</evidence>
<sequence length="302" mass="35144">MKKSKLNIPILSPLNFRKNHIKNNLDELLNDDSITQFFIHSFKENDISLNLPLPPHKKTVNDFVFITNGSMTRSLGIELFQLKKHDFLFTPENSITTTEFISSDLEGFYCHFSDDFIGTNPIISTFQTQLNRQNYIQVSQEAASNISFLLTRIDQLYKSRKSNPNNCRLIPIYLSTVIADLVLTLKKQATVIPRYNRVFFNFQNLVHKQFKQNLPVKEYAAQLNMTPNHLNKRVKQENGKTASEVIREITMLEAKVLLLQSTMQIKEISRELGFNDDSYFSRLFKIETNYTPSNYRKMIDLS</sequence>
<dbReference type="Proteomes" id="UP000003730">
    <property type="component" value="Unassembled WGS sequence"/>
</dbReference>
<dbReference type="InterPro" id="IPR009057">
    <property type="entry name" value="Homeodomain-like_sf"/>
</dbReference>
<evidence type="ECO:0000256" key="3">
    <source>
        <dbReference type="ARBA" id="ARBA00023163"/>
    </source>
</evidence>
<dbReference type="SUPFAM" id="SSF46689">
    <property type="entry name" value="Homeodomain-like"/>
    <property type="match status" value="1"/>
</dbReference>
<organism evidence="5 6">
    <name type="scientific">Bizionia argentinensis JUB59</name>
    <dbReference type="NCBI Taxonomy" id="1046627"/>
    <lineage>
        <taxon>Bacteria</taxon>
        <taxon>Pseudomonadati</taxon>
        <taxon>Bacteroidota</taxon>
        <taxon>Flavobacteriia</taxon>
        <taxon>Flavobacteriales</taxon>
        <taxon>Flavobacteriaceae</taxon>
        <taxon>Bizionia</taxon>
    </lineage>
</organism>
<feature type="domain" description="HTH araC/xylS-type" evidence="4">
    <location>
        <begin position="200"/>
        <end position="298"/>
    </location>
</feature>
<keyword evidence="2" id="KW-0238">DNA-binding</keyword>
<dbReference type="InterPro" id="IPR020449">
    <property type="entry name" value="Tscrpt_reg_AraC-type_HTH"/>
</dbReference>
<evidence type="ECO:0000256" key="1">
    <source>
        <dbReference type="ARBA" id="ARBA00023015"/>
    </source>
</evidence>
<gene>
    <name evidence="5" type="ORF">BZARG_1765</name>
</gene>
<dbReference type="PANTHER" id="PTHR43280:SF32">
    <property type="entry name" value="TRANSCRIPTIONAL REGULATORY PROTEIN"/>
    <property type="match status" value="1"/>
</dbReference>
<dbReference type="Pfam" id="PF12833">
    <property type="entry name" value="HTH_18"/>
    <property type="match status" value="1"/>
</dbReference>
<evidence type="ECO:0000256" key="2">
    <source>
        <dbReference type="ARBA" id="ARBA00023125"/>
    </source>
</evidence>
<evidence type="ECO:0000259" key="4">
    <source>
        <dbReference type="PROSITE" id="PS01124"/>
    </source>
</evidence>
<dbReference type="PANTHER" id="PTHR43280">
    <property type="entry name" value="ARAC-FAMILY TRANSCRIPTIONAL REGULATOR"/>
    <property type="match status" value="1"/>
</dbReference>
<reference evidence="5 6" key="1">
    <citation type="journal article" date="2008" name="Int. J. Syst. Evol. Microbiol.">
        <title>Bizionia argentinensis sp. nov., isolated from surface marine water in Antarctica.</title>
        <authorList>
            <person name="Bercovich A."/>
            <person name="Vazquez S.C."/>
            <person name="Yankilevich P."/>
            <person name="Coria S.H."/>
            <person name="Foti M."/>
            <person name="Hernandez E."/>
            <person name="Vidal A."/>
            <person name="Ruberto L."/>
            <person name="Melo C."/>
            <person name="Marenssi S."/>
            <person name="Criscuolo M."/>
            <person name="Memoli M."/>
            <person name="Arguelles M."/>
            <person name="Mac Cormack W.P."/>
        </authorList>
    </citation>
    <scope>NUCLEOTIDE SEQUENCE [LARGE SCALE GENOMIC DNA]</scope>
    <source>
        <strain evidence="5 6">JUB59</strain>
    </source>
</reference>
<dbReference type="PRINTS" id="PR00032">
    <property type="entry name" value="HTHARAC"/>
</dbReference>
<keyword evidence="6" id="KW-1185">Reference proteome</keyword>
<dbReference type="STRING" id="1046627.BZARG_1765"/>
<dbReference type="InterPro" id="IPR018060">
    <property type="entry name" value="HTH_AraC"/>
</dbReference>
<dbReference type="SMART" id="SM00342">
    <property type="entry name" value="HTH_ARAC"/>
    <property type="match status" value="1"/>
</dbReference>
<evidence type="ECO:0000313" key="5">
    <source>
        <dbReference type="EMBL" id="EGV43365.1"/>
    </source>
</evidence>
<comment type="caution">
    <text evidence="5">The sequence shown here is derived from an EMBL/GenBank/DDBJ whole genome shotgun (WGS) entry which is preliminary data.</text>
</comment>
<dbReference type="RefSeq" id="WP_008637298.1">
    <property type="nucleotide sequence ID" value="NZ_AFXZ01000029.1"/>
</dbReference>
<dbReference type="PROSITE" id="PS01124">
    <property type="entry name" value="HTH_ARAC_FAMILY_2"/>
    <property type="match status" value="1"/>
</dbReference>
<dbReference type="OrthoDB" id="1096411at2"/>
<dbReference type="EMBL" id="AFXZ01000029">
    <property type="protein sequence ID" value="EGV43365.1"/>
    <property type="molecule type" value="Genomic_DNA"/>
</dbReference>
<name>G2EDU9_9FLAO</name>
<dbReference type="GO" id="GO:0043565">
    <property type="term" value="F:sequence-specific DNA binding"/>
    <property type="evidence" value="ECO:0007669"/>
    <property type="project" value="InterPro"/>
</dbReference>
<dbReference type="AlphaFoldDB" id="G2EDU9"/>
<keyword evidence="3" id="KW-0804">Transcription</keyword>
<dbReference type="GO" id="GO:0003700">
    <property type="term" value="F:DNA-binding transcription factor activity"/>
    <property type="evidence" value="ECO:0007669"/>
    <property type="project" value="InterPro"/>
</dbReference>
<accession>G2EDU9</accession>
<protein>
    <submittedName>
        <fullName evidence="5">AraC family transcriptional regulator</fullName>
    </submittedName>
</protein>
<proteinExistence type="predicted"/>
<keyword evidence="1" id="KW-0805">Transcription regulation</keyword>
<dbReference type="Gene3D" id="1.10.10.60">
    <property type="entry name" value="Homeodomain-like"/>
    <property type="match status" value="1"/>
</dbReference>
<dbReference type="eggNOG" id="COG2207">
    <property type="taxonomic scope" value="Bacteria"/>
</dbReference>